<dbReference type="AlphaFoldDB" id="A0ABD3JPN5"/>
<reference evidence="1 2" key="1">
    <citation type="submission" date="2024-11" db="EMBL/GenBank/DDBJ databases">
        <title>Chromosome-level genome assembly of Eucalyptus globulus Labill. provides insights into its genome evolution.</title>
        <authorList>
            <person name="Li X."/>
        </authorList>
    </citation>
    <scope>NUCLEOTIDE SEQUENCE [LARGE SCALE GENOMIC DNA]</scope>
    <source>
        <strain evidence="1">CL2024</strain>
        <tissue evidence="1">Fresh tender leaves</tissue>
    </source>
</reference>
<evidence type="ECO:0000313" key="2">
    <source>
        <dbReference type="Proteomes" id="UP001634007"/>
    </source>
</evidence>
<comment type="caution">
    <text evidence="1">The sequence shown here is derived from an EMBL/GenBank/DDBJ whole genome shotgun (WGS) entry which is preliminary data.</text>
</comment>
<sequence length="253" mass="27512">HSLIGCSIWPASLFLSAFILSFPDMFSPKTCFTKLSKVGSGVGFVGVCLSHVILSDGDLSALSNMKLNLKMNQFSMEDDEPVSSESAGSVSPSEQYSSSAIMWILMHFDHAQIGGITEIDIISSPQVKCLHLPWECASESELQGLKMDSSSRFPRAACDGAIDGSHNYSDNCKSQDFEAACNNARNASPTKHPFAYISSVICNANTFDCFLALADEANLAIADLTRTLQPPSLLPYMQSFNRSSIQLFRLLSK</sequence>
<feature type="non-terminal residue" evidence="1">
    <location>
        <position position="1"/>
    </location>
</feature>
<dbReference type="InterPro" id="IPR019410">
    <property type="entry name" value="Methyltransf_16"/>
</dbReference>
<protein>
    <submittedName>
        <fullName evidence="1">Uncharacterized protein</fullName>
    </submittedName>
</protein>
<proteinExistence type="predicted"/>
<name>A0ABD3JPN5_EUCGL</name>
<dbReference type="EMBL" id="JBJKBG010000008">
    <property type="protein sequence ID" value="KAL3728249.1"/>
    <property type="molecule type" value="Genomic_DNA"/>
</dbReference>
<organism evidence="1 2">
    <name type="scientific">Eucalyptus globulus</name>
    <name type="common">Tasmanian blue gum</name>
    <dbReference type="NCBI Taxonomy" id="34317"/>
    <lineage>
        <taxon>Eukaryota</taxon>
        <taxon>Viridiplantae</taxon>
        <taxon>Streptophyta</taxon>
        <taxon>Embryophyta</taxon>
        <taxon>Tracheophyta</taxon>
        <taxon>Spermatophyta</taxon>
        <taxon>Magnoliopsida</taxon>
        <taxon>eudicotyledons</taxon>
        <taxon>Gunneridae</taxon>
        <taxon>Pentapetalae</taxon>
        <taxon>rosids</taxon>
        <taxon>malvids</taxon>
        <taxon>Myrtales</taxon>
        <taxon>Myrtaceae</taxon>
        <taxon>Myrtoideae</taxon>
        <taxon>Eucalypteae</taxon>
        <taxon>Eucalyptus</taxon>
    </lineage>
</organism>
<dbReference type="PANTHER" id="PTHR14614:SF130">
    <property type="entry name" value="PROTEIN-LYSINE N-METHYLTRANSFERASE EEF2KMT"/>
    <property type="match status" value="1"/>
</dbReference>
<dbReference type="Proteomes" id="UP001634007">
    <property type="component" value="Unassembled WGS sequence"/>
</dbReference>
<gene>
    <name evidence="1" type="ORF">ACJRO7_032922</name>
</gene>
<dbReference type="InterPro" id="IPR029063">
    <property type="entry name" value="SAM-dependent_MTases_sf"/>
</dbReference>
<accession>A0ABD3JPN5</accession>
<evidence type="ECO:0000313" key="1">
    <source>
        <dbReference type="EMBL" id="KAL3728249.1"/>
    </source>
</evidence>
<keyword evidence="2" id="KW-1185">Reference proteome</keyword>
<dbReference type="Gene3D" id="3.40.50.150">
    <property type="entry name" value="Vaccinia Virus protein VP39"/>
    <property type="match status" value="1"/>
</dbReference>
<dbReference type="PANTHER" id="PTHR14614">
    <property type="entry name" value="HEPATOCELLULAR CARCINOMA-ASSOCIATED ANTIGEN"/>
    <property type="match status" value="1"/>
</dbReference>